<proteinExistence type="predicted"/>
<sequence>MKMKRLVLLTLMTGVLLGGSGWASLAQAEEAKVLRLPMSLLLSEQTTTVYSEPGGTALFALAPQFVKVKGAEEGWEQKLIYGEQPEVWFRIETDLGERWIKVSNPELDPYEYETVLLTGSEKLYDSPKGTGTSAGTVGAQAVRAIHEENGAFRILSYNGYKWIRPVHRIIRGLGPHLTSVSDISLNSRTPFFKEPDAGGPVQGWLSAQYLRSSESYGSWYKVDTWKGPYWVNTNIGDPWDLRQEETKLTLGQKTAVYEHPDHRARKLGELSPQTIEVFERGSGWHHIRSSWLGDAWVYAPAPAVDPLTYQAPEEGAVVEVKGAWSALQLDPGSTYVAGYPISPTVGVMSDQPASTNGGFPYRESLKLRVMISNSSEEALRLEDSRDMMAEIVRYDEGRNNPAIVWTGRLPALTAVFPGRMASQVLEFEWDQKDSEGRQVPAGRYELRIKEGPVTYIEESTNEKKTQQVQFDMRSRRPIDIAAP</sequence>
<keyword evidence="3" id="KW-1185">Reference proteome</keyword>
<name>H6NFY4_9BACL</name>
<accession>H6NFY4</accession>
<organism evidence="2 3">
    <name type="scientific">Paenibacillus mucilaginosus 3016</name>
    <dbReference type="NCBI Taxonomy" id="1116391"/>
    <lineage>
        <taxon>Bacteria</taxon>
        <taxon>Bacillati</taxon>
        <taxon>Bacillota</taxon>
        <taxon>Bacilli</taxon>
        <taxon>Bacillales</taxon>
        <taxon>Paenibacillaceae</taxon>
        <taxon>Paenibacillus</taxon>
    </lineage>
</organism>
<evidence type="ECO:0000256" key="1">
    <source>
        <dbReference type="SAM" id="MobiDB-lite"/>
    </source>
</evidence>
<evidence type="ECO:0000313" key="2">
    <source>
        <dbReference type="EMBL" id="AFC31403.1"/>
    </source>
</evidence>
<dbReference type="RefSeq" id="WP_014371120.1">
    <property type="nucleotide sequence ID" value="NC_016935.1"/>
</dbReference>
<protein>
    <submittedName>
        <fullName evidence="2">Uncharacterized protein</fullName>
    </submittedName>
</protein>
<reference evidence="2 3" key="1">
    <citation type="journal article" date="2012" name="J. Bacteriol.">
        <title>Complete Genome Sequence of Paenibacillus mucilaginosus 3016, a Bacterium Functional as Microbial Fertilizer.</title>
        <authorList>
            <person name="Ma M."/>
            <person name="Wang Z."/>
            <person name="Li L."/>
            <person name="Jiang X."/>
            <person name="Guan D."/>
            <person name="Cao F."/>
            <person name="Chen H."/>
            <person name="Wang X."/>
            <person name="Shen D."/>
            <person name="Du B."/>
            <person name="Li J."/>
        </authorList>
    </citation>
    <scope>NUCLEOTIDE SEQUENCE [LARGE SCALE GENOMIC DNA]</scope>
    <source>
        <strain evidence="2 3">3016</strain>
    </source>
</reference>
<dbReference type="STRING" id="1116391.PM3016_4657"/>
<gene>
    <name evidence="2" type="ORF">PM3016_4657</name>
</gene>
<dbReference type="KEGG" id="pmq:PM3016_4657"/>
<evidence type="ECO:0000313" key="3">
    <source>
        <dbReference type="Proteomes" id="UP000007523"/>
    </source>
</evidence>
<dbReference type="AlphaFoldDB" id="H6NFY4"/>
<feature type="region of interest" description="Disordered" evidence="1">
    <location>
        <begin position="460"/>
        <end position="483"/>
    </location>
</feature>
<dbReference type="EMBL" id="CP003235">
    <property type="protein sequence ID" value="AFC31403.1"/>
    <property type="molecule type" value="Genomic_DNA"/>
</dbReference>
<dbReference type="Proteomes" id="UP000007523">
    <property type="component" value="Chromosome"/>
</dbReference>
<dbReference type="HOGENOM" id="CLU_564797_0_0_9"/>
<feature type="compositionally biased region" description="Basic and acidic residues" evidence="1">
    <location>
        <begin position="472"/>
        <end position="483"/>
    </location>
</feature>